<keyword evidence="6" id="KW-0508">mRNA splicing</keyword>
<evidence type="ECO:0000256" key="8">
    <source>
        <dbReference type="SAM" id="MobiDB-lite"/>
    </source>
</evidence>
<dbReference type="Proteomes" id="UP001168972">
    <property type="component" value="Unassembled WGS sequence"/>
</dbReference>
<feature type="domain" description="Pre-mRNA-splicing factor Syf1-like N-terminal HAT-repeats" evidence="9">
    <location>
        <begin position="51"/>
        <end position="196"/>
    </location>
</feature>
<gene>
    <name evidence="10" type="ORF">PV327_003034</name>
</gene>
<keyword evidence="11" id="KW-1185">Reference proteome</keyword>
<dbReference type="GO" id="GO:0071011">
    <property type="term" value="C:precatalytic spliceosome"/>
    <property type="evidence" value="ECO:0007669"/>
    <property type="project" value="TreeGrafter"/>
</dbReference>
<dbReference type="GO" id="GO:0000245">
    <property type="term" value="P:spliceosomal complex assembly"/>
    <property type="evidence" value="ECO:0007669"/>
    <property type="project" value="TreeGrafter"/>
</dbReference>
<dbReference type="GO" id="GO:0000974">
    <property type="term" value="C:Prp19 complex"/>
    <property type="evidence" value="ECO:0007669"/>
    <property type="project" value="TreeGrafter"/>
</dbReference>
<proteinExistence type="inferred from homology"/>
<organism evidence="10 11">
    <name type="scientific">Microctonus hyperodae</name>
    <name type="common">Parasitoid wasp</name>
    <dbReference type="NCBI Taxonomy" id="165561"/>
    <lineage>
        <taxon>Eukaryota</taxon>
        <taxon>Metazoa</taxon>
        <taxon>Ecdysozoa</taxon>
        <taxon>Arthropoda</taxon>
        <taxon>Hexapoda</taxon>
        <taxon>Insecta</taxon>
        <taxon>Pterygota</taxon>
        <taxon>Neoptera</taxon>
        <taxon>Endopterygota</taxon>
        <taxon>Hymenoptera</taxon>
        <taxon>Apocrita</taxon>
        <taxon>Ichneumonoidea</taxon>
        <taxon>Braconidae</taxon>
        <taxon>Euphorinae</taxon>
        <taxon>Microctonus</taxon>
    </lineage>
</organism>
<reference evidence="10" key="1">
    <citation type="journal article" date="2023" name="bioRxiv">
        <title>Scaffold-level genome assemblies of two parasitoid biocontrol wasps reveal the parthenogenesis mechanism and an associated novel virus.</title>
        <authorList>
            <person name="Inwood S."/>
            <person name="Skelly J."/>
            <person name="Guhlin J."/>
            <person name="Harrop T."/>
            <person name="Goldson S."/>
            <person name="Dearden P."/>
        </authorList>
    </citation>
    <scope>NUCLEOTIDE SEQUENCE</scope>
    <source>
        <strain evidence="10">Lincoln</strain>
        <tissue evidence="10">Whole body</tissue>
    </source>
</reference>
<protein>
    <recommendedName>
        <fullName evidence="9">Pre-mRNA-splicing factor Syf1-like N-terminal HAT-repeats domain-containing protein</fullName>
    </recommendedName>
</protein>
<dbReference type="GO" id="GO:0071014">
    <property type="term" value="C:post-mRNA release spliceosomal complex"/>
    <property type="evidence" value="ECO:0007669"/>
    <property type="project" value="TreeGrafter"/>
</dbReference>
<evidence type="ECO:0000256" key="6">
    <source>
        <dbReference type="ARBA" id="ARBA00023187"/>
    </source>
</evidence>
<comment type="similarity">
    <text evidence="2">Belongs to the crooked-neck family.</text>
</comment>
<evidence type="ECO:0000256" key="5">
    <source>
        <dbReference type="ARBA" id="ARBA00022737"/>
    </source>
</evidence>
<dbReference type="Pfam" id="PF23233">
    <property type="entry name" value="HAT_Syf1_CNRKL1_N"/>
    <property type="match status" value="1"/>
</dbReference>
<dbReference type="SUPFAM" id="SSF48452">
    <property type="entry name" value="TPR-like"/>
    <property type="match status" value="2"/>
</dbReference>
<dbReference type="PANTHER" id="PTHR11246:SF3">
    <property type="entry name" value="CROOKED NECK-LIKE PROTEIN 1"/>
    <property type="match status" value="1"/>
</dbReference>
<evidence type="ECO:0000256" key="3">
    <source>
        <dbReference type="ARBA" id="ARBA00022664"/>
    </source>
</evidence>
<reference evidence="10" key="2">
    <citation type="submission" date="2023-03" db="EMBL/GenBank/DDBJ databases">
        <authorList>
            <person name="Inwood S.N."/>
            <person name="Skelly J.G."/>
            <person name="Guhlin J."/>
            <person name="Harrop T.W.R."/>
            <person name="Goldson S.G."/>
            <person name="Dearden P.K."/>
        </authorList>
    </citation>
    <scope>NUCLEOTIDE SEQUENCE</scope>
    <source>
        <strain evidence="10">Lincoln</strain>
        <tissue evidence="10">Whole body</tissue>
    </source>
</reference>
<evidence type="ECO:0000256" key="7">
    <source>
        <dbReference type="ARBA" id="ARBA00023242"/>
    </source>
</evidence>
<dbReference type="Pfam" id="PF23240">
    <property type="entry name" value="HAT_PRP39_N"/>
    <property type="match status" value="1"/>
</dbReference>
<dbReference type="SMART" id="SM00386">
    <property type="entry name" value="HAT"/>
    <property type="match status" value="9"/>
</dbReference>
<dbReference type="EMBL" id="JAQQBR010000002">
    <property type="protein sequence ID" value="KAK0180676.1"/>
    <property type="molecule type" value="Genomic_DNA"/>
</dbReference>
<accession>A0AA39G411</accession>
<comment type="caution">
    <text evidence="10">The sequence shown here is derived from an EMBL/GenBank/DDBJ whole genome shotgun (WGS) entry which is preliminary data.</text>
</comment>
<dbReference type="GO" id="GO:0071007">
    <property type="term" value="C:U2-type catalytic step 2 spliceosome"/>
    <property type="evidence" value="ECO:0007669"/>
    <property type="project" value="TreeGrafter"/>
</dbReference>
<comment type="subcellular location">
    <subcellularLocation>
        <location evidence="1">Nucleus</location>
    </subcellularLocation>
</comment>
<evidence type="ECO:0000259" key="9">
    <source>
        <dbReference type="Pfam" id="PF23233"/>
    </source>
</evidence>
<evidence type="ECO:0000313" key="11">
    <source>
        <dbReference type="Proteomes" id="UP001168972"/>
    </source>
</evidence>
<dbReference type="InterPro" id="IPR011990">
    <property type="entry name" value="TPR-like_helical_dom_sf"/>
</dbReference>
<feature type="region of interest" description="Disordered" evidence="8">
    <location>
        <begin position="1"/>
        <end position="30"/>
    </location>
</feature>
<keyword evidence="4" id="KW-0747">Spliceosome</keyword>
<keyword evidence="7" id="KW-0539">Nucleus</keyword>
<dbReference type="Gene3D" id="1.25.40.10">
    <property type="entry name" value="Tetratricopeptide repeat domain"/>
    <property type="match status" value="3"/>
</dbReference>
<name>A0AA39G411_MICHY</name>
<feature type="compositionally biased region" description="Basic and acidic residues" evidence="8">
    <location>
        <begin position="12"/>
        <end position="26"/>
    </location>
</feature>
<evidence type="ECO:0000256" key="4">
    <source>
        <dbReference type="ARBA" id="ARBA00022728"/>
    </source>
</evidence>
<dbReference type="AlphaFoldDB" id="A0AA39G411"/>
<dbReference type="InterPro" id="IPR045075">
    <property type="entry name" value="Syf1-like"/>
</dbReference>
<evidence type="ECO:0000256" key="2">
    <source>
        <dbReference type="ARBA" id="ARBA00008644"/>
    </source>
</evidence>
<keyword evidence="3" id="KW-0507">mRNA processing</keyword>
<evidence type="ECO:0000256" key="1">
    <source>
        <dbReference type="ARBA" id="ARBA00004123"/>
    </source>
</evidence>
<dbReference type="PANTHER" id="PTHR11246">
    <property type="entry name" value="PRE-MRNA SPLICING FACTOR"/>
    <property type="match status" value="1"/>
</dbReference>
<dbReference type="InterPro" id="IPR003107">
    <property type="entry name" value="HAT"/>
</dbReference>
<keyword evidence="5" id="KW-0677">Repeat</keyword>
<evidence type="ECO:0000313" key="10">
    <source>
        <dbReference type="EMBL" id="KAK0180676.1"/>
    </source>
</evidence>
<sequence length="463" mass="56196">MQKVKTVQSKTTPEKLPSKMEEKNERPPLPLPTIIYSDDELLQEYDSARNQFEVNIKRNPFRISFWVKYADWEEKRKLFSRARSIYERALTMDYCNISLWLKYIDMELRNNQTSHAKKLLDRAVTMLPHVDQFWYKYVAVEQESGKHDNTSKVFERWMKWEPEEHAWYAYIKFESQLNLTYTTRGIYERLILVHPNVDNWIKYAKFEASCEHPKQARSVYKRATDFFLRDNNCGKLYISFAQFEEQRYNISRARCIYKFGLKHTAKEHSEELTKAYELHKEKYSNESISQTHAKTEIDLKKNTLKYLVQQFPYRYVHWFDYINIIENEGDNKQTRRVYEKAIQNKPSRNDIESWRVYMYLWIYYASFEESDAKDIKRSRILYKKCLNIIPDDMIMFTKVWLYYAEFEVRQKNYSVAREALGCSMGVFSCEKLAERYQRMKLEFEKHNKRRIKNKSSLNESISR</sequence>
<feature type="compositionally biased region" description="Polar residues" evidence="8">
    <location>
        <begin position="1"/>
        <end position="11"/>
    </location>
</feature>
<dbReference type="InterPro" id="IPR055433">
    <property type="entry name" value="HAT_Syf1-like_N"/>
</dbReference>